<reference evidence="1" key="1">
    <citation type="submission" date="2022-11" db="EMBL/GenBank/DDBJ databases">
        <title>Parathalassolutuus dongxingensis gen. nov., sp. nov., a novel member of family Oceanospirillaceae isolated from a coastal shrimp pond in Guangxi, China.</title>
        <authorList>
            <person name="Chen H."/>
        </authorList>
    </citation>
    <scope>NUCLEOTIDE SEQUENCE</scope>
    <source>
        <strain evidence="1">G-43</strain>
    </source>
</reference>
<accession>A0A9X3EE37</accession>
<dbReference type="EMBL" id="JAPNOA010000029">
    <property type="protein sequence ID" value="MCY0965864.1"/>
    <property type="molecule type" value="Genomic_DNA"/>
</dbReference>
<dbReference type="RefSeq" id="WP_283174075.1">
    <property type="nucleotide sequence ID" value="NZ_JAPNOA010000029.1"/>
</dbReference>
<comment type="caution">
    <text evidence="1">The sequence shown here is derived from an EMBL/GenBank/DDBJ whole genome shotgun (WGS) entry which is preliminary data.</text>
</comment>
<gene>
    <name evidence="1" type="ORF">OUO13_11750</name>
</gene>
<dbReference type="AlphaFoldDB" id="A0A9X3EE37"/>
<keyword evidence="2" id="KW-1185">Reference proteome</keyword>
<protein>
    <submittedName>
        <fullName evidence="1">Uncharacterized protein</fullName>
    </submittedName>
</protein>
<evidence type="ECO:0000313" key="1">
    <source>
        <dbReference type="EMBL" id="MCY0965864.1"/>
    </source>
</evidence>
<proteinExistence type="predicted"/>
<name>A0A9X3EE37_9GAMM</name>
<dbReference type="Proteomes" id="UP001150830">
    <property type="component" value="Unassembled WGS sequence"/>
</dbReference>
<organism evidence="1 2">
    <name type="scientific">Parathalassolituus penaei</name>
    <dbReference type="NCBI Taxonomy" id="2997323"/>
    <lineage>
        <taxon>Bacteria</taxon>
        <taxon>Pseudomonadati</taxon>
        <taxon>Pseudomonadota</taxon>
        <taxon>Gammaproteobacteria</taxon>
        <taxon>Oceanospirillales</taxon>
        <taxon>Oceanospirillaceae</taxon>
        <taxon>Parathalassolituus</taxon>
    </lineage>
</organism>
<sequence>MAQLPQQWAREADFSLDWAFIEQSTRILLHLPPLILARQML</sequence>
<evidence type="ECO:0000313" key="2">
    <source>
        <dbReference type="Proteomes" id="UP001150830"/>
    </source>
</evidence>